<reference evidence="3" key="1">
    <citation type="journal article" date="2014" name="Science">
        <title>Ancient hybridizations among the ancestral genomes of bread wheat.</title>
        <authorList>
            <consortium name="International Wheat Genome Sequencing Consortium,"/>
            <person name="Marcussen T."/>
            <person name="Sandve S.R."/>
            <person name="Heier L."/>
            <person name="Spannagl M."/>
            <person name="Pfeifer M."/>
            <person name="Jakobsen K.S."/>
            <person name="Wulff B.B."/>
            <person name="Steuernagel B."/>
            <person name="Mayer K.F."/>
            <person name="Olsen O.A."/>
        </authorList>
    </citation>
    <scope>NUCLEOTIDE SEQUENCE [LARGE SCALE GENOMIC DNA]</scope>
    <source>
        <strain evidence="3">cv. AL8/78</strain>
    </source>
</reference>
<keyword evidence="1" id="KW-0472">Membrane</keyword>
<dbReference type="Gramene" id="AET7Gv20432500.1">
    <property type="protein sequence ID" value="AET7Gv20432500.1"/>
    <property type="gene ID" value="AET7Gv20432500"/>
</dbReference>
<evidence type="ECO:0000313" key="2">
    <source>
        <dbReference type="EnsemblPlants" id="AET7Gv20432500.1"/>
    </source>
</evidence>
<reference evidence="3" key="2">
    <citation type="journal article" date="2017" name="Nat. Plants">
        <title>The Aegilops tauschii genome reveals multiple impacts of transposons.</title>
        <authorList>
            <person name="Zhao G."/>
            <person name="Zou C."/>
            <person name="Li K."/>
            <person name="Wang K."/>
            <person name="Li T."/>
            <person name="Gao L."/>
            <person name="Zhang X."/>
            <person name="Wang H."/>
            <person name="Yang Z."/>
            <person name="Liu X."/>
            <person name="Jiang W."/>
            <person name="Mao L."/>
            <person name="Kong X."/>
            <person name="Jiao Y."/>
            <person name="Jia J."/>
        </authorList>
    </citation>
    <scope>NUCLEOTIDE SEQUENCE [LARGE SCALE GENOMIC DNA]</scope>
    <source>
        <strain evidence="3">cv. AL8/78</strain>
    </source>
</reference>
<accession>A0A453R2H4</accession>
<evidence type="ECO:0000313" key="3">
    <source>
        <dbReference type="Proteomes" id="UP000015105"/>
    </source>
</evidence>
<keyword evidence="3" id="KW-1185">Reference proteome</keyword>
<reference evidence="2" key="4">
    <citation type="submission" date="2019-03" db="UniProtKB">
        <authorList>
            <consortium name="EnsemblPlants"/>
        </authorList>
    </citation>
    <scope>IDENTIFICATION</scope>
</reference>
<sequence>MVPLVPSGRQRLAFPWVRPALWLHWFHGDSSVVSVFCLIVVGAMGVAAAAAAAIFNPELSPWRCSPLVWRRQARGWWWLASRWSVASGSVGVLAFLSDGGSVGWRSNFGPRGSVDSASSWILRQGGEATSASMPVSMASSPASVCSGDGDVFWCGSVRWPAVAF</sequence>
<feature type="transmembrane region" description="Helical" evidence="1">
    <location>
        <begin position="76"/>
        <end position="96"/>
    </location>
</feature>
<dbReference type="Proteomes" id="UP000015105">
    <property type="component" value="Chromosome 7D"/>
</dbReference>
<keyword evidence="1" id="KW-1133">Transmembrane helix</keyword>
<evidence type="ECO:0000256" key="1">
    <source>
        <dbReference type="SAM" id="Phobius"/>
    </source>
</evidence>
<reference evidence="2" key="5">
    <citation type="journal article" date="2021" name="G3 (Bethesda)">
        <title>Aegilops tauschii genome assembly Aet v5.0 features greater sequence contiguity and improved annotation.</title>
        <authorList>
            <person name="Wang L."/>
            <person name="Zhu T."/>
            <person name="Rodriguez J.C."/>
            <person name="Deal K.R."/>
            <person name="Dubcovsky J."/>
            <person name="McGuire P.E."/>
            <person name="Lux T."/>
            <person name="Spannagl M."/>
            <person name="Mayer K.F.X."/>
            <person name="Baldrich P."/>
            <person name="Meyers B.C."/>
            <person name="Huo N."/>
            <person name="Gu Y.Q."/>
            <person name="Zhou H."/>
            <person name="Devos K.M."/>
            <person name="Bennetzen J.L."/>
            <person name="Unver T."/>
            <person name="Budak H."/>
            <person name="Gulick P.J."/>
            <person name="Galiba G."/>
            <person name="Kalapos B."/>
            <person name="Nelson D.R."/>
            <person name="Li P."/>
            <person name="You F.M."/>
            <person name="Luo M.C."/>
            <person name="Dvorak J."/>
        </authorList>
    </citation>
    <scope>NUCLEOTIDE SEQUENCE [LARGE SCALE GENOMIC DNA]</scope>
    <source>
        <strain evidence="2">cv. AL8/78</strain>
    </source>
</reference>
<keyword evidence="1" id="KW-0812">Transmembrane</keyword>
<name>A0A453R2H4_AEGTS</name>
<protein>
    <submittedName>
        <fullName evidence="2">Uncharacterized protein</fullName>
    </submittedName>
</protein>
<dbReference type="EnsemblPlants" id="AET7Gv20432500.1">
    <property type="protein sequence ID" value="AET7Gv20432500.1"/>
    <property type="gene ID" value="AET7Gv20432500"/>
</dbReference>
<feature type="transmembrane region" description="Helical" evidence="1">
    <location>
        <begin position="32"/>
        <end position="55"/>
    </location>
</feature>
<proteinExistence type="predicted"/>
<dbReference type="AlphaFoldDB" id="A0A453R2H4"/>
<reference evidence="2" key="3">
    <citation type="journal article" date="2017" name="Nature">
        <title>Genome sequence of the progenitor of the wheat D genome Aegilops tauschii.</title>
        <authorList>
            <person name="Luo M.C."/>
            <person name="Gu Y.Q."/>
            <person name="Puiu D."/>
            <person name="Wang H."/>
            <person name="Twardziok S.O."/>
            <person name="Deal K.R."/>
            <person name="Huo N."/>
            <person name="Zhu T."/>
            <person name="Wang L."/>
            <person name="Wang Y."/>
            <person name="McGuire P.E."/>
            <person name="Liu S."/>
            <person name="Long H."/>
            <person name="Ramasamy R.K."/>
            <person name="Rodriguez J.C."/>
            <person name="Van S.L."/>
            <person name="Yuan L."/>
            <person name="Wang Z."/>
            <person name="Xia Z."/>
            <person name="Xiao L."/>
            <person name="Anderson O.D."/>
            <person name="Ouyang S."/>
            <person name="Liang Y."/>
            <person name="Zimin A.V."/>
            <person name="Pertea G."/>
            <person name="Qi P."/>
            <person name="Bennetzen J.L."/>
            <person name="Dai X."/>
            <person name="Dawson M.W."/>
            <person name="Muller H.G."/>
            <person name="Kugler K."/>
            <person name="Rivarola-Duarte L."/>
            <person name="Spannagl M."/>
            <person name="Mayer K.F.X."/>
            <person name="Lu F.H."/>
            <person name="Bevan M.W."/>
            <person name="Leroy P."/>
            <person name="Li P."/>
            <person name="You F.M."/>
            <person name="Sun Q."/>
            <person name="Liu Z."/>
            <person name="Lyons E."/>
            <person name="Wicker T."/>
            <person name="Salzberg S.L."/>
            <person name="Devos K.M."/>
            <person name="Dvorak J."/>
        </authorList>
    </citation>
    <scope>NUCLEOTIDE SEQUENCE [LARGE SCALE GENOMIC DNA]</scope>
    <source>
        <strain evidence="2">cv. AL8/78</strain>
    </source>
</reference>
<organism evidence="2 3">
    <name type="scientific">Aegilops tauschii subsp. strangulata</name>
    <name type="common">Goatgrass</name>
    <dbReference type="NCBI Taxonomy" id="200361"/>
    <lineage>
        <taxon>Eukaryota</taxon>
        <taxon>Viridiplantae</taxon>
        <taxon>Streptophyta</taxon>
        <taxon>Embryophyta</taxon>
        <taxon>Tracheophyta</taxon>
        <taxon>Spermatophyta</taxon>
        <taxon>Magnoliopsida</taxon>
        <taxon>Liliopsida</taxon>
        <taxon>Poales</taxon>
        <taxon>Poaceae</taxon>
        <taxon>BOP clade</taxon>
        <taxon>Pooideae</taxon>
        <taxon>Triticodae</taxon>
        <taxon>Triticeae</taxon>
        <taxon>Triticinae</taxon>
        <taxon>Aegilops</taxon>
    </lineage>
</organism>